<comment type="similarity">
    <text evidence="1">Belongs to the RRF family.</text>
</comment>
<evidence type="ECO:0000313" key="4">
    <source>
        <dbReference type="EMBL" id="GAH95839.1"/>
    </source>
</evidence>
<dbReference type="Gene3D" id="3.30.1360.40">
    <property type="match status" value="1"/>
</dbReference>
<feature type="non-terminal residue" evidence="4">
    <location>
        <position position="110"/>
    </location>
</feature>
<keyword evidence="2" id="KW-0648">Protein biosynthesis</keyword>
<dbReference type="PANTHER" id="PTHR20982">
    <property type="entry name" value="RIBOSOME RECYCLING FACTOR"/>
    <property type="match status" value="1"/>
</dbReference>
<dbReference type="InterPro" id="IPR023584">
    <property type="entry name" value="Ribosome_recyc_fac_dom"/>
</dbReference>
<evidence type="ECO:0000259" key="3">
    <source>
        <dbReference type="Pfam" id="PF01765"/>
    </source>
</evidence>
<comment type="caution">
    <text evidence="4">The sequence shown here is derived from an EMBL/GenBank/DDBJ whole genome shotgun (WGS) entry which is preliminary data.</text>
</comment>
<evidence type="ECO:0000256" key="2">
    <source>
        <dbReference type="ARBA" id="ARBA00022917"/>
    </source>
</evidence>
<dbReference type="SUPFAM" id="SSF55194">
    <property type="entry name" value="Ribosome recycling factor, RRF"/>
    <property type="match status" value="1"/>
</dbReference>
<dbReference type="PANTHER" id="PTHR20982:SF3">
    <property type="entry name" value="MITOCHONDRIAL RIBOSOME RECYCLING FACTOR PSEUDO 1"/>
    <property type="match status" value="1"/>
</dbReference>
<evidence type="ECO:0000256" key="1">
    <source>
        <dbReference type="ARBA" id="ARBA00005912"/>
    </source>
</evidence>
<organism evidence="4">
    <name type="scientific">marine sediment metagenome</name>
    <dbReference type="NCBI Taxonomy" id="412755"/>
    <lineage>
        <taxon>unclassified sequences</taxon>
        <taxon>metagenomes</taxon>
        <taxon>ecological metagenomes</taxon>
    </lineage>
</organism>
<feature type="domain" description="Ribosome recycling factor" evidence="3">
    <location>
        <begin position="20"/>
        <end position="110"/>
    </location>
</feature>
<protein>
    <recommendedName>
        <fullName evidence="3">Ribosome recycling factor domain-containing protein</fullName>
    </recommendedName>
</protein>
<name>X1L074_9ZZZZ</name>
<dbReference type="EMBL" id="BARV01002762">
    <property type="protein sequence ID" value="GAH95839.1"/>
    <property type="molecule type" value="Genomic_DNA"/>
</dbReference>
<dbReference type="GO" id="GO:0043023">
    <property type="term" value="F:ribosomal large subunit binding"/>
    <property type="evidence" value="ECO:0007669"/>
    <property type="project" value="TreeGrafter"/>
</dbReference>
<dbReference type="InterPro" id="IPR002661">
    <property type="entry name" value="Ribosome_recyc_fac"/>
</dbReference>
<reference evidence="4" key="1">
    <citation type="journal article" date="2014" name="Front. Microbiol.">
        <title>High frequency of phylogenetically diverse reductive dehalogenase-homologous genes in deep subseafloor sedimentary metagenomes.</title>
        <authorList>
            <person name="Kawai M."/>
            <person name="Futagami T."/>
            <person name="Toyoda A."/>
            <person name="Takaki Y."/>
            <person name="Nishi S."/>
            <person name="Hori S."/>
            <person name="Arai W."/>
            <person name="Tsubouchi T."/>
            <person name="Morono Y."/>
            <person name="Uchiyama I."/>
            <person name="Ito T."/>
            <person name="Fujiyama A."/>
            <person name="Inagaki F."/>
            <person name="Takami H."/>
        </authorList>
    </citation>
    <scope>NUCLEOTIDE SEQUENCE</scope>
    <source>
        <strain evidence="4">Expedition CK06-06</strain>
    </source>
</reference>
<sequence length="110" mass="12122">MIDEVLSAASTKMEKTIEALRKELATIRTGRANPALVDNIKVDCYGTPTPLKQIATISAPEARLILIQPWDSSTLPSIKKAILKSELGLNPTSDRNVIRLSIPQLSEERR</sequence>
<dbReference type="InterPro" id="IPR036191">
    <property type="entry name" value="RRF_sf"/>
</dbReference>
<dbReference type="FunFam" id="3.30.1360.40:FF:000001">
    <property type="entry name" value="Ribosome-recycling factor"/>
    <property type="match status" value="1"/>
</dbReference>
<gene>
    <name evidence="4" type="ORF">S06H3_06950</name>
</gene>
<dbReference type="Pfam" id="PF01765">
    <property type="entry name" value="RRF"/>
    <property type="match status" value="1"/>
</dbReference>
<dbReference type="AlphaFoldDB" id="X1L074"/>
<dbReference type="GO" id="GO:0006412">
    <property type="term" value="P:translation"/>
    <property type="evidence" value="ECO:0007669"/>
    <property type="project" value="UniProtKB-KW"/>
</dbReference>
<proteinExistence type="inferred from homology"/>
<accession>X1L074</accession>